<keyword evidence="2" id="KW-1185">Reference proteome</keyword>
<reference evidence="1" key="2">
    <citation type="submission" date="2011-10" db="EMBL/GenBank/DDBJ databases">
        <title>The Genome Sequence of Granulicatella elegans ATCC 700633.</title>
        <authorList>
            <consortium name="The Broad Institute Genome Sequencing Platform"/>
            <consortium name="The Broad Institute Genome Sequencing Center for Infectious Disease"/>
            <person name="Earl A."/>
            <person name="Ward D."/>
            <person name="Feldgarden M."/>
            <person name="Gevers D."/>
            <person name="Sibley C.D."/>
            <person name="Field T.R."/>
            <person name="Grinwis M."/>
            <person name="Eshaghurshan C.S."/>
            <person name="Surette M.G."/>
            <person name="Young S.K."/>
            <person name="Zeng Q."/>
            <person name="Gargeya S."/>
            <person name="Fitzgerald M."/>
            <person name="Haas B."/>
            <person name="Abouelleil A."/>
            <person name="Alvarado L."/>
            <person name="Arachchi H.M."/>
            <person name="Berlin A."/>
            <person name="Brown A."/>
            <person name="Chapman S.B."/>
            <person name="Chen Z."/>
            <person name="Dunbar C."/>
            <person name="Freedman E."/>
            <person name="Gearin G."/>
            <person name="Goldberg J."/>
            <person name="Griggs A."/>
            <person name="Gujja S."/>
            <person name="Heiman D."/>
            <person name="Howarth C."/>
            <person name="Larson L."/>
            <person name="Lui A."/>
            <person name="MacDonald P.J.P."/>
            <person name="Montmayeur A."/>
            <person name="Murphy C."/>
            <person name="Neiman D."/>
            <person name="Pearson M."/>
            <person name="Priest M."/>
            <person name="Roberts A."/>
            <person name="Saif S."/>
            <person name="Shea T."/>
            <person name="Shenoy N."/>
            <person name="Sisk P."/>
            <person name="Stolte C."/>
            <person name="Sykes S."/>
            <person name="Wortman J."/>
            <person name="Nusbaum C."/>
            <person name="Birren B."/>
        </authorList>
    </citation>
    <scope>NUCLEOTIDE SEQUENCE [LARGE SCALE GENOMIC DNA]</scope>
    <source>
        <strain evidence="1">ATCC 700633</strain>
    </source>
</reference>
<proteinExistence type="predicted"/>
<protein>
    <recommendedName>
        <fullName evidence="3">CMP-N-acetylneuraminate-beta-galactosamide-alpha-2, 3-sialyltransferase</fullName>
    </recommendedName>
</protein>
<accession>D0BNE1</accession>
<evidence type="ECO:0000313" key="2">
    <source>
        <dbReference type="Proteomes" id="UP000002939"/>
    </source>
</evidence>
<dbReference type="HOGENOM" id="CLU_076077_0_0_9"/>
<dbReference type="AlphaFoldDB" id="D0BNE1"/>
<dbReference type="STRING" id="626369.HMPREF0446_01476"/>
<dbReference type="InterPro" id="IPR012477">
    <property type="entry name" value="Glyco_transf_52"/>
</dbReference>
<dbReference type="Gene3D" id="3.30.370.20">
    <property type="match status" value="1"/>
</dbReference>
<organism evidence="1 2">
    <name type="scientific">Granulicatella elegans ATCC 700633</name>
    <dbReference type="NCBI Taxonomy" id="626369"/>
    <lineage>
        <taxon>Bacteria</taxon>
        <taxon>Bacillati</taxon>
        <taxon>Bacillota</taxon>
        <taxon>Bacilli</taxon>
        <taxon>Lactobacillales</taxon>
        <taxon>Carnobacteriaceae</taxon>
        <taxon>Granulicatella</taxon>
    </lineage>
</organism>
<name>D0BNE1_9LACT</name>
<gene>
    <name evidence="1" type="ORF">HMPREF0446_01476</name>
</gene>
<dbReference type="EMBL" id="ACRF02000002">
    <property type="protein sequence ID" value="EEW92406.1"/>
    <property type="molecule type" value="Genomic_DNA"/>
</dbReference>
<dbReference type="OrthoDB" id="2339372at2"/>
<reference evidence="1" key="1">
    <citation type="submission" date="2009-09" db="EMBL/GenBank/DDBJ databases">
        <authorList>
            <consortium name="The Broad Institute Genome Sequencing Platform"/>
            <person name="Ward D."/>
            <person name="Feldgarden M."/>
            <person name="Earl A."/>
            <person name="Young S.K."/>
            <person name="Zeng Q."/>
            <person name="Koehrsen M."/>
            <person name="Alvarado L."/>
            <person name="Berlin A."/>
            <person name="Bochicchio J."/>
            <person name="Borenstein D."/>
            <person name="Chapman S.B."/>
            <person name="Chen Z."/>
            <person name="Engels R."/>
            <person name="Freedman E."/>
            <person name="Gellesch M."/>
            <person name="Goldberg J."/>
            <person name="Griggs A."/>
            <person name="Gujja S."/>
            <person name="Heilman E."/>
            <person name="Heiman D."/>
            <person name="Hepburn T."/>
            <person name="Howarth C."/>
            <person name="Jen D."/>
            <person name="Larson L."/>
            <person name="Lewis B."/>
            <person name="Mehta T."/>
            <person name="Park D."/>
            <person name="Pearson M."/>
            <person name="Roberts A."/>
            <person name="Saif S."/>
            <person name="Shea T."/>
            <person name="Shenoy N."/>
            <person name="Sisk P."/>
            <person name="Stolte C."/>
            <person name="Sykes S."/>
            <person name="Thomson T."/>
            <person name="Walk T."/>
            <person name="White J."/>
            <person name="Yandava C."/>
            <person name="Sibley C.D."/>
            <person name="Field T.R."/>
            <person name="Grinwis M."/>
            <person name="Eshaghurshan C.S."/>
            <person name="Surette M.G."/>
            <person name="Haas B."/>
            <person name="Nusbaum C."/>
            <person name="Birren B."/>
        </authorList>
    </citation>
    <scope>NUCLEOTIDE SEQUENCE [LARGE SCALE GENOMIC DNA]</scope>
    <source>
        <strain evidence="1">ATCC 700633</strain>
    </source>
</reference>
<evidence type="ECO:0008006" key="3">
    <source>
        <dbReference type="Google" id="ProtNLM"/>
    </source>
</evidence>
<dbReference type="Pfam" id="PF07922">
    <property type="entry name" value="Glyco_transf_52"/>
    <property type="match status" value="1"/>
</dbReference>
<dbReference type="Proteomes" id="UP000002939">
    <property type="component" value="Unassembled WGS sequence"/>
</dbReference>
<comment type="caution">
    <text evidence="1">The sequence shown here is derived from an EMBL/GenBank/DDBJ whole genome shotgun (WGS) entry which is preliminary data.</text>
</comment>
<dbReference type="RefSeq" id="WP_006703752.1">
    <property type="nucleotide sequence ID" value="NZ_KI391971.1"/>
</dbReference>
<sequence>MNNLIIATTPLQAKIAKYIQREYADETFVSLYLTPLMNERHRYYSQGFTEVYCMQTVEDYEKVIEKYSGEYKTIFYASFDHPVILDIVASSSYQHLMSFDDGYADIYPYGMYALPLTNQQIGKLGVTRDDLIRKTEKHYTLYQTDYHVVDKEKLVYLDNFFNTDIQPVSNGKTVRVLLGQKFSETDDAISVRFITTYANALNIDYYIPHPKETFHIEGVQYLNSPYIVEDVVAELWKEYEFIEIYHFTSSVSLHLQGVKNITVKGVSIPYYEKRQNELRRLGCDFETVTIGW</sequence>
<evidence type="ECO:0000313" key="1">
    <source>
        <dbReference type="EMBL" id="EEW92406.1"/>
    </source>
</evidence>
<dbReference type="eggNOG" id="ENOG502ZAT3">
    <property type="taxonomic scope" value="Bacteria"/>
</dbReference>